<protein>
    <submittedName>
        <fullName evidence="1">8198_t:CDS:1</fullName>
    </submittedName>
</protein>
<dbReference type="EMBL" id="CAJVQC010127000">
    <property type="protein sequence ID" value="CAG8840524.1"/>
    <property type="molecule type" value="Genomic_DNA"/>
</dbReference>
<name>A0ACA9SJG0_9GLOM</name>
<feature type="non-terminal residue" evidence="1">
    <location>
        <position position="1"/>
    </location>
</feature>
<evidence type="ECO:0000313" key="2">
    <source>
        <dbReference type="Proteomes" id="UP000789920"/>
    </source>
</evidence>
<reference evidence="1" key="1">
    <citation type="submission" date="2021-06" db="EMBL/GenBank/DDBJ databases">
        <authorList>
            <person name="Kallberg Y."/>
            <person name="Tangrot J."/>
            <person name="Rosling A."/>
        </authorList>
    </citation>
    <scope>NUCLEOTIDE SEQUENCE</scope>
    <source>
        <strain evidence="1">MA461A</strain>
    </source>
</reference>
<dbReference type="Proteomes" id="UP000789920">
    <property type="component" value="Unassembled WGS sequence"/>
</dbReference>
<gene>
    <name evidence="1" type="ORF">RPERSI_LOCUS31462</name>
</gene>
<comment type="caution">
    <text evidence="1">The sequence shown here is derived from an EMBL/GenBank/DDBJ whole genome shotgun (WGS) entry which is preliminary data.</text>
</comment>
<accession>A0ACA9SJG0</accession>
<keyword evidence="2" id="KW-1185">Reference proteome</keyword>
<organism evidence="1 2">
    <name type="scientific">Racocetra persica</name>
    <dbReference type="NCBI Taxonomy" id="160502"/>
    <lineage>
        <taxon>Eukaryota</taxon>
        <taxon>Fungi</taxon>
        <taxon>Fungi incertae sedis</taxon>
        <taxon>Mucoromycota</taxon>
        <taxon>Glomeromycotina</taxon>
        <taxon>Glomeromycetes</taxon>
        <taxon>Diversisporales</taxon>
        <taxon>Gigasporaceae</taxon>
        <taxon>Racocetra</taxon>
    </lineage>
</organism>
<evidence type="ECO:0000313" key="1">
    <source>
        <dbReference type="EMBL" id="CAG8840524.1"/>
    </source>
</evidence>
<proteinExistence type="predicted"/>
<sequence>SSIPMAVNPPSMCPHSLRASVARSSPVGTSPLVRERVPSPDSPWALI</sequence>